<dbReference type="AlphaFoldDB" id="E4KPT2"/>
<feature type="domain" description="Integron-associated effector binding protein" evidence="1">
    <location>
        <begin position="22"/>
        <end position="138"/>
    </location>
</feature>
<dbReference type="SUPFAM" id="SSF55136">
    <property type="entry name" value="Probable bacterial effector-binding domain"/>
    <property type="match status" value="1"/>
</dbReference>
<sequence>MDYHIEEKESFAVSGPFYPANAQTDYLGLWQDYLEENPEAGLTYGYTYEIKEYGAVIYQLGQVVAVDQAEAKVVPASKYVVIDLEGPAGFSLAMAYGYFFDEVCPQEGIAEDYKWSVEVYPAGDRTAMDYQMQLWLAVE</sequence>
<dbReference type="Proteomes" id="UP000005990">
    <property type="component" value="Unassembled WGS sequence"/>
</dbReference>
<comment type="caution">
    <text evidence="2">The sequence shown here is derived from an EMBL/GenBank/DDBJ whole genome shotgun (WGS) entry which is preliminary data.</text>
</comment>
<evidence type="ECO:0000313" key="3">
    <source>
        <dbReference type="Proteomes" id="UP000005990"/>
    </source>
</evidence>
<dbReference type="Pfam" id="PF14526">
    <property type="entry name" value="Cass2"/>
    <property type="match status" value="1"/>
</dbReference>
<keyword evidence="3" id="KW-1185">Reference proteome</keyword>
<dbReference type="Gene3D" id="3.20.80.10">
    <property type="entry name" value="Regulatory factor, effector binding domain"/>
    <property type="match status" value="1"/>
</dbReference>
<organism evidence="2 3">
    <name type="scientific">Eremococcus coleocola ACS-139-V-Col8</name>
    <dbReference type="NCBI Taxonomy" id="908337"/>
    <lineage>
        <taxon>Bacteria</taxon>
        <taxon>Bacillati</taxon>
        <taxon>Bacillota</taxon>
        <taxon>Bacilli</taxon>
        <taxon>Lactobacillales</taxon>
        <taxon>Aerococcaceae</taxon>
        <taxon>Eremococcus</taxon>
    </lineage>
</organism>
<evidence type="ECO:0000259" key="1">
    <source>
        <dbReference type="Pfam" id="PF14526"/>
    </source>
</evidence>
<dbReference type="InterPro" id="IPR011256">
    <property type="entry name" value="Reg_factor_effector_dom_sf"/>
</dbReference>
<proteinExistence type="predicted"/>
<dbReference type="STRING" id="908337.HMPREF9257_1571"/>
<accession>E4KPT2</accession>
<dbReference type="RefSeq" id="WP_006418174.1">
    <property type="nucleotide sequence ID" value="NZ_AENN01000015.1"/>
</dbReference>
<gene>
    <name evidence="2" type="ORF">HMPREF9257_1571</name>
</gene>
<name>E4KPT2_9LACT</name>
<protein>
    <recommendedName>
        <fullName evidence="1">Integron-associated effector binding protein domain-containing protein</fullName>
    </recommendedName>
</protein>
<dbReference type="InterPro" id="IPR029441">
    <property type="entry name" value="Cass2"/>
</dbReference>
<reference evidence="2 3" key="1">
    <citation type="submission" date="2010-10" db="EMBL/GenBank/DDBJ databases">
        <authorList>
            <person name="Durkin A.S."/>
            <person name="Madupu R."/>
            <person name="Torralba M."/>
            <person name="Gillis M."/>
            <person name="Methe B."/>
            <person name="Sutton G."/>
            <person name="Nelson K.E."/>
        </authorList>
    </citation>
    <scope>NUCLEOTIDE SEQUENCE [LARGE SCALE GENOMIC DNA]</scope>
    <source>
        <strain evidence="2 3">ACS-139-V-Col8</strain>
    </source>
</reference>
<evidence type="ECO:0000313" key="2">
    <source>
        <dbReference type="EMBL" id="EFR30971.1"/>
    </source>
</evidence>
<dbReference type="EMBL" id="AENN01000015">
    <property type="protein sequence ID" value="EFR30971.1"/>
    <property type="molecule type" value="Genomic_DNA"/>
</dbReference>
<dbReference type="OrthoDB" id="5337216at2"/>